<keyword evidence="3" id="KW-1185">Reference proteome</keyword>
<evidence type="ECO:0000256" key="1">
    <source>
        <dbReference type="SAM" id="MobiDB-lite"/>
    </source>
</evidence>
<feature type="region of interest" description="Disordered" evidence="1">
    <location>
        <begin position="1"/>
        <end position="23"/>
    </location>
</feature>
<name>A0A392SHR0_9FABA</name>
<proteinExistence type="predicted"/>
<evidence type="ECO:0000313" key="3">
    <source>
        <dbReference type="Proteomes" id="UP000265520"/>
    </source>
</evidence>
<dbReference type="Proteomes" id="UP000265520">
    <property type="component" value="Unassembled WGS sequence"/>
</dbReference>
<sequence>MVNSPLRTDITKENEAQVQPDVQQVMDPSLQKGIEESQPDLDQNNHEVETPTINEEKTSAQVELQGTPVIEVPNTEGITPFIDQTTSQEPPQNMAQHDVIIAGA</sequence>
<feature type="non-terminal residue" evidence="2">
    <location>
        <position position="104"/>
    </location>
</feature>
<accession>A0A392SHR0</accession>
<organism evidence="2 3">
    <name type="scientific">Trifolium medium</name>
    <dbReference type="NCBI Taxonomy" id="97028"/>
    <lineage>
        <taxon>Eukaryota</taxon>
        <taxon>Viridiplantae</taxon>
        <taxon>Streptophyta</taxon>
        <taxon>Embryophyta</taxon>
        <taxon>Tracheophyta</taxon>
        <taxon>Spermatophyta</taxon>
        <taxon>Magnoliopsida</taxon>
        <taxon>eudicotyledons</taxon>
        <taxon>Gunneridae</taxon>
        <taxon>Pentapetalae</taxon>
        <taxon>rosids</taxon>
        <taxon>fabids</taxon>
        <taxon>Fabales</taxon>
        <taxon>Fabaceae</taxon>
        <taxon>Papilionoideae</taxon>
        <taxon>50 kb inversion clade</taxon>
        <taxon>NPAAA clade</taxon>
        <taxon>Hologalegina</taxon>
        <taxon>IRL clade</taxon>
        <taxon>Trifolieae</taxon>
        <taxon>Trifolium</taxon>
    </lineage>
</organism>
<protein>
    <submittedName>
        <fullName evidence="2">Uncharacterized protein</fullName>
    </submittedName>
</protein>
<evidence type="ECO:0000313" key="2">
    <source>
        <dbReference type="EMBL" id="MCI47977.1"/>
    </source>
</evidence>
<comment type="caution">
    <text evidence="2">The sequence shown here is derived from an EMBL/GenBank/DDBJ whole genome shotgun (WGS) entry which is preliminary data.</text>
</comment>
<dbReference type="EMBL" id="LXQA010379733">
    <property type="protein sequence ID" value="MCI47977.1"/>
    <property type="molecule type" value="Genomic_DNA"/>
</dbReference>
<reference evidence="2 3" key="1">
    <citation type="journal article" date="2018" name="Front. Plant Sci.">
        <title>Red Clover (Trifolium pratense) and Zigzag Clover (T. medium) - A Picture of Genomic Similarities and Differences.</title>
        <authorList>
            <person name="Dluhosova J."/>
            <person name="Istvanek J."/>
            <person name="Nedelnik J."/>
            <person name="Repkova J."/>
        </authorList>
    </citation>
    <scope>NUCLEOTIDE SEQUENCE [LARGE SCALE GENOMIC DNA]</scope>
    <source>
        <strain evidence="3">cv. 10/8</strain>
        <tissue evidence="2">Leaf</tissue>
    </source>
</reference>
<dbReference type="AlphaFoldDB" id="A0A392SHR0"/>